<evidence type="ECO:0000313" key="2">
    <source>
        <dbReference type="EMBL" id="TKR23676.1"/>
    </source>
</evidence>
<feature type="non-terminal residue" evidence="2">
    <location>
        <position position="317"/>
    </location>
</feature>
<reference evidence="2 3" key="1">
    <citation type="submission" date="2019-05" db="EMBL/GenBank/DDBJ databases">
        <title>Genome sequence of Cellulomonas hominis strain CS1.</title>
        <authorList>
            <person name="Belmont J."/>
            <person name="Maclea K.S."/>
        </authorList>
    </citation>
    <scope>NUCLEOTIDE SEQUENCE [LARGE SCALE GENOMIC DNA]</scope>
    <source>
        <strain evidence="2 3">CS1</strain>
    </source>
</reference>
<dbReference type="GO" id="GO:0008168">
    <property type="term" value="F:methyltransferase activity"/>
    <property type="evidence" value="ECO:0007669"/>
    <property type="project" value="UniProtKB-KW"/>
</dbReference>
<dbReference type="EMBL" id="SZYE01000068">
    <property type="protein sequence ID" value="TKR23676.1"/>
    <property type="molecule type" value="Genomic_DNA"/>
</dbReference>
<dbReference type="Gene3D" id="3.40.50.150">
    <property type="entry name" value="Vaccinia Virus protein VP39"/>
    <property type="match status" value="1"/>
</dbReference>
<dbReference type="NCBIfam" id="TIGR01444">
    <property type="entry name" value="fkbM_fam"/>
    <property type="match status" value="1"/>
</dbReference>
<dbReference type="InterPro" id="IPR029063">
    <property type="entry name" value="SAM-dependent_MTases_sf"/>
</dbReference>
<protein>
    <submittedName>
        <fullName evidence="2">FkbM family methyltransferase</fullName>
    </submittedName>
</protein>
<dbReference type="AlphaFoldDB" id="A0A7Z8NS57"/>
<dbReference type="Proteomes" id="UP000308121">
    <property type="component" value="Unassembled WGS sequence"/>
</dbReference>
<proteinExistence type="predicted"/>
<dbReference type="Pfam" id="PF05050">
    <property type="entry name" value="Methyltransf_21"/>
    <property type="match status" value="1"/>
</dbReference>
<keyword evidence="2" id="KW-0489">Methyltransferase</keyword>
<evidence type="ECO:0000313" key="3">
    <source>
        <dbReference type="Proteomes" id="UP000308121"/>
    </source>
</evidence>
<name>A0A7Z8NS57_9CELL</name>
<dbReference type="RefSeq" id="WP_154729551.1">
    <property type="nucleotide sequence ID" value="NZ_SZYE01000068.1"/>
</dbReference>
<keyword evidence="2" id="KW-0808">Transferase</keyword>
<feature type="domain" description="Methyltransferase FkbM" evidence="1">
    <location>
        <begin position="32"/>
        <end position="186"/>
    </location>
</feature>
<evidence type="ECO:0000259" key="1">
    <source>
        <dbReference type="Pfam" id="PF05050"/>
    </source>
</evidence>
<accession>A0A7Z8NS57</accession>
<dbReference type="GO" id="GO:0032259">
    <property type="term" value="P:methylation"/>
    <property type="evidence" value="ECO:0007669"/>
    <property type="project" value="UniProtKB-KW"/>
</dbReference>
<dbReference type="SUPFAM" id="SSF53335">
    <property type="entry name" value="S-adenosyl-L-methionine-dependent methyltransferases"/>
    <property type="match status" value="1"/>
</dbReference>
<sequence>MTAQTFVSYGQNREDVVLRRALRDVATGSYVDVGANDPRLYSLTRGFYDQGWSGITVEPVPAFAEAHRRERPRDTLVEAAVTDQDIDSITLHVIGDTGLSTLVDDVSERHARDGWESRDVEVPAKSLDRVLEEAGWEGRDIHFVSVDVEGAEPEVLRSFDLRRWRPWILVVESTAPRSTEQTHHRWEPAVVEAGWVPCLFDGLSRYYASPDHPELVELLSYPACPLDEFDTDADRQRRETIERQQRELAERDERLDRATAETVRWRTAALTRWAVGAGAAPDRAAHEAARAAHLESELAATRATLSWRVTARSGAVT</sequence>
<gene>
    <name evidence="2" type="ORF">FA014_10055</name>
</gene>
<organism evidence="2 3">
    <name type="scientific">Cellulomonas hominis</name>
    <dbReference type="NCBI Taxonomy" id="156981"/>
    <lineage>
        <taxon>Bacteria</taxon>
        <taxon>Bacillati</taxon>
        <taxon>Actinomycetota</taxon>
        <taxon>Actinomycetes</taxon>
        <taxon>Micrococcales</taxon>
        <taxon>Cellulomonadaceae</taxon>
        <taxon>Cellulomonas</taxon>
    </lineage>
</organism>
<comment type="caution">
    <text evidence="2">The sequence shown here is derived from an EMBL/GenBank/DDBJ whole genome shotgun (WGS) entry which is preliminary data.</text>
</comment>
<dbReference type="InterPro" id="IPR006342">
    <property type="entry name" value="FkbM_mtfrase"/>
</dbReference>
<dbReference type="OrthoDB" id="9810122at2"/>